<dbReference type="OrthoDB" id="1005072at2"/>
<keyword evidence="2" id="KW-1185">Reference proteome</keyword>
<dbReference type="AlphaFoldDB" id="A0A315Z940"/>
<sequence>MKEDFLHFLWMHQQFDLKDLKTTQEESITLLDRGYPHEDEGPDFRQARILLNEMEWVGHIEIHIKSSDWEKHKHHTQERYQNVILHVVWEDDQEVFRKDGSVIPTLVLRDRIKEDCLSFYEKVSQASSQIACANSFDTVSDFEKFQMLDKAVTQRLFRKGETVLKLLEESGNNWEECAYQLLAENFGFKKNKVSFLKLAKRLPLKILKLHSDNILQIEALLFGLSGLLPQESVDDYSESLKKEYAFLAHKYQLQEKQLSVVEWDFLRLRPANFPTLRLAQFAQFITKNTYFFSNFVFQNEVEKYESLFEIEVSSYWKKHYHFGKLSKKESDRSLGKSSLQNIMINTIAPLKVAYGLYHKEDRFFETALSLLENIPAEKNKLIDQWKELGSTIKSAYDSQAYLELFNSYCTNRKCFSCTIGCRLLQKEIQLKEPFFIIS</sequence>
<dbReference type="EMBL" id="QGDO01000004">
    <property type="protein sequence ID" value="PWJ41075.1"/>
    <property type="molecule type" value="Genomic_DNA"/>
</dbReference>
<evidence type="ECO:0000313" key="2">
    <source>
        <dbReference type="Proteomes" id="UP000245535"/>
    </source>
</evidence>
<dbReference type="Pfam" id="PF11013">
    <property type="entry name" value="DUF2851"/>
    <property type="match status" value="1"/>
</dbReference>
<gene>
    <name evidence="1" type="ORF">BC781_104350</name>
</gene>
<evidence type="ECO:0000313" key="1">
    <source>
        <dbReference type="EMBL" id="PWJ41075.1"/>
    </source>
</evidence>
<comment type="caution">
    <text evidence="1">The sequence shown here is derived from an EMBL/GenBank/DDBJ whole genome shotgun (WGS) entry which is preliminary data.</text>
</comment>
<reference evidence="1 2" key="1">
    <citation type="submission" date="2018-03" db="EMBL/GenBank/DDBJ databases">
        <title>Genomic Encyclopedia of Archaeal and Bacterial Type Strains, Phase II (KMG-II): from individual species to whole genera.</title>
        <authorList>
            <person name="Goeker M."/>
        </authorList>
    </citation>
    <scope>NUCLEOTIDE SEQUENCE [LARGE SCALE GENOMIC DNA]</scope>
    <source>
        <strain evidence="1 2">DSM 28229</strain>
    </source>
</reference>
<protein>
    <submittedName>
        <fullName evidence="1">Uncharacterized protein DUF2851</fullName>
    </submittedName>
</protein>
<name>A0A315Z940_SEDFL</name>
<dbReference type="RefSeq" id="WP_109620101.1">
    <property type="nucleotide sequence ID" value="NZ_QGDO01000004.1"/>
</dbReference>
<proteinExistence type="predicted"/>
<dbReference type="InterPro" id="IPR021272">
    <property type="entry name" value="DUF2851"/>
</dbReference>
<organism evidence="1 2">
    <name type="scientific">Sediminitomix flava</name>
    <dbReference type="NCBI Taxonomy" id="379075"/>
    <lineage>
        <taxon>Bacteria</taxon>
        <taxon>Pseudomonadati</taxon>
        <taxon>Bacteroidota</taxon>
        <taxon>Cytophagia</taxon>
        <taxon>Cytophagales</taxon>
        <taxon>Flammeovirgaceae</taxon>
        <taxon>Sediminitomix</taxon>
    </lineage>
</organism>
<dbReference type="Proteomes" id="UP000245535">
    <property type="component" value="Unassembled WGS sequence"/>
</dbReference>
<accession>A0A315Z940</accession>